<evidence type="ECO:0000313" key="2">
    <source>
        <dbReference type="Proteomes" id="UP001341281"/>
    </source>
</evidence>
<evidence type="ECO:0000313" key="1">
    <source>
        <dbReference type="EMBL" id="WVZ86973.1"/>
    </source>
</evidence>
<protein>
    <submittedName>
        <fullName evidence="1">Uncharacterized protein</fullName>
    </submittedName>
</protein>
<keyword evidence="2" id="KW-1185">Reference proteome</keyword>
<dbReference type="EMBL" id="CP144751">
    <property type="protein sequence ID" value="WVZ86973.1"/>
    <property type="molecule type" value="Genomic_DNA"/>
</dbReference>
<organism evidence="1 2">
    <name type="scientific">Paspalum notatum var. saurae</name>
    <dbReference type="NCBI Taxonomy" id="547442"/>
    <lineage>
        <taxon>Eukaryota</taxon>
        <taxon>Viridiplantae</taxon>
        <taxon>Streptophyta</taxon>
        <taxon>Embryophyta</taxon>
        <taxon>Tracheophyta</taxon>
        <taxon>Spermatophyta</taxon>
        <taxon>Magnoliopsida</taxon>
        <taxon>Liliopsida</taxon>
        <taxon>Poales</taxon>
        <taxon>Poaceae</taxon>
        <taxon>PACMAD clade</taxon>
        <taxon>Panicoideae</taxon>
        <taxon>Andropogonodae</taxon>
        <taxon>Paspaleae</taxon>
        <taxon>Paspalinae</taxon>
        <taxon>Paspalum</taxon>
    </lineage>
</organism>
<gene>
    <name evidence="1" type="ORF">U9M48_033681</name>
</gene>
<dbReference type="Proteomes" id="UP001341281">
    <property type="component" value="Chromosome 07"/>
</dbReference>
<name>A0AAQ3U7W3_PASNO</name>
<proteinExistence type="predicted"/>
<reference evidence="1 2" key="1">
    <citation type="submission" date="2024-02" db="EMBL/GenBank/DDBJ databases">
        <title>High-quality chromosome-scale genome assembly of Pensacola bahiagrass (Paspalum notatum Flugge var. saurae).</title>
        <authorList>
            <person name="Vega J.M."/>
            <person name="Podio M."/>
            <person name="Orjuela J."/>
            <person name="Siena L.A."/>
            <person name="Pessino S.C."/>
            <person name="Combes M.C."/>
            <person name="Mariac C."/>
            <person name="Albertini E."/>
            <person name="Pupilli F."/>
            <person name="Ortiz J.P.A."/>
            <person name="Leblanc O."/>
        </authorList>
    </citation>
    <scope>NUCLEOTIDE SEQUENCE [LARGE SCALE GENOMIC DNA]</scope>
    <source>
        <strain evidence="1">R1</strain>
        <tissue evidence="1">Leaf</tissue>
    </source>
</reference>
<dbReference type="AlphaFoldDB" id="A0AAQ3U7W3"/>
<accession>A0AAQ3U7W3</accession>
<sequence length="62" mass="7009">MHKVLNIHNGGMVQASTPLIVDNGSQVYALLWNKNERTLLSSHEFTQNELTMSTSREDPIQL</sequence>